<feature type="domain" description="NodB homology" evidence="1">
    <location>
        <begin position="25"/>
        <end position="127"/>
    </location>
</feature>
<dbReference type="InterPro" id="IPR011330">
    <property type="entry name" value="Glyco_hydro/deAcase_b/a-brl"/>
</dbReference>
<dbReference type="Gene3D" id="3.20.20.370">
    <property type="entry name" value="Glycoside hydrolase/deacetylase"/>
    <property type="match status" value="1"/>
</dbReference>
<dbReference type="RefSeq" id="WP_091710494.1">
    <property type="nucleotide sequence ID" value="NZ_FNCA01000007.1"/>
</dbReference>
<gene>
    <name evidence="2" type="ORF">SAMN04488589_2208</name>
</gene>
<dbReference type="SUPFAM" id="SSF88713">
    <property type="entry name" value="Glycoside hydrolase/deacetylase"/>
    <property type="match status" value="1"/>
</dbReference>
<dbReference type="PANTHER" id="PTHR47561:SF1">
    <property type="entry name" value="POLYSACCHARIDE DEACETYLASE FAMILY PROTEIN (AFU_ORTHOLOGUE AFUA_6G05030)"/>
    <property type="match status" value="1"/>
</dbReference>
<dbReference type="Proteomes" id="UP000199259">
    <property type="component" value="Unassembled WGS sequence"/>
</dbReference>
<comment type="caution">
    <text evidence="2">The sequence shown here is derived from an EMBL/GenBank/DDBJ whole genome shotgun (WGS) entry which is preliminary data.</text>
</comment>
<name>A0A7Z7AXZ2_9EURY</name>
<proteinExistence type="predicted"/>
<evidence type="ECO:0000313" key="2">
    <source>
        <dbReference type="EMBL" id="SDG11727.1"/>
    </source>
</evidence>
<evidence type="ECO:0000259" key="1">
    <source>
        <dbReference type="Pfam" id="PF01522"/>
    </source>
</evidence>
<dbReference type="GO" id="GO:0016810">
    <property type="term" value="F:hydrolase activity, acting on carbon-nitrogen (but not peptide) bonds"/>
    <property type="evidence" value="ECO:0007669"/>
    <property type="project" value="InterPro"/>
</dbReference>
<reference evidence="2 3" key="1">
    <citation type="submission" date="2016-10" db="EMBL/GenBank/DDBJ databases">
        <authorList>
            <person name="Varghese N."/>
            <person name="Submissions S."/>
        </authorList>
    </citation>
    <scope>NUCLEOTIDE SEQUENCE [LARGE SCALE GENOMIC DNA]</scope>
    <source>
        <strain evidence="2 3">PL 12/M</strain>
    </source>
</reference>
<evidence type="ECO:0000313" key="3">
    <source>
        <dbReference type="Proteomes" id="UP000199259"/>
    </source>
</evidence>
<organism evidence="2 3">
    <name type="scientific">Methanolobus vulcani</name>
    <dbReference type="NCBI Taxonomy" id="38026"/>
    <lineage>
        <taxon>Archaea</taxon>
        <taxon>Methanobacteriati</taxon>
        <taxon>Methanobacteriota</taxon>
        <taxon>Stenosarchaea group</taxon>
        <taxon>Methanomicrobia</taxon>
        <taxon>Methanosarcinales</taxon>
        <taxon>Methanosarcinaceae</taxon>
        <taxon>Methanolobus</taxon>
    </lineage>
</organism>
<keyword evidence="3" id="KW-1185">Reference proteome</keyword>
<dbReference type="PANTHER" id="PTHR47561">
    <property type="entry name" value="POLYSACCHARIDE DEACETYLASE FAMILY PROTEIN (AFU_ORTHOLOGUE AFUA_6G05030)"/>
    <property type="match status" value="1"/>
</dbReference>
<dbReference type="Pfam" id="PF01522">
    <property type="entry name" value="Polysacc_deac_1"/>
    <property type="match status" value="1"/>
</dbReference>
<dbReference type="InterPro" id="IPR002509">
    <property type="entry name" value="NODB_dom"/>
</dbReference>
<dbReference type="InterPro" id="IPR045235">
    <property type="entry name" value="PuuE_HpPgdA-like"/>
</dbReference>
<dbReference type="EMBL" id="FNCA01000007">
    <property type="protein sequence ID" value="SDG11727.1"/>
    <property type="molecule type" value="Genomic_DNA"/>
</dbReference>
<accession>A0A7Z7AXZ2</accession>
<dbReference type="GO" id="GO:0005975">
    <property type="term" value="P:carbohydrate metabolic process"/>
    <property type="evidence" value="ECO:0007669"/>
    <property type="project" value="InterPro"/>
</dbReference>
<protein>
    <submittedName>
        <fullName evidence="2">Polysaccharide deacetylase</fullName>
    </submittedName>
</protein>
<dbReference type="AlphaFoldDB" id="A0A7Z7AXZ2"/>
<sequence length="236" mass="27032">MKKIVISIDVEQDCPPMLDTMRGIEEGLPKLMELFRQEGIKATFFTTGKVAELYPEAISAISEQGHELGCHGYAHERFDHINKEKAMEAISMAKSVLDDLGDVESFRAPNLKFPVSYVGILQDNGFTVDSSIAKYKPPFPRKTYKTGRIIRLPATITSSFIRLPLSMTLPLFDRMNDPVLFVHPWEFVDMSQTPIRYDCKFNTGETALNNLRAIIRHFKSKDYDFLRIREMAEYLV</sequence>
<dbReference type="CDD" id="cd10941">
    <property type="entry name" value="CE4_PuuE_HpPgdA_like_2"/>
    <property type="match status" value="1"/>
</dbReference>
<dbReference type="OrthoDB" id="10436at2157"/>